<gene>
    <name evidence="1" type="ORF">FZC78_12105</name>
</gene>
<sequence>MYIVYFYHERNLLLQQLRKEIPADGDEFKIKGRKAKVVQTTTIEGNKVHVQLQLEQVVKKAAVDLSKKKRK</sequence>
<comment type="caution">
    <text evidence="1">The sequence shown here is derived from an EMBL/GenBank/DDBJ whole genome shotgun (WGS) entry which is preliminary data.</text>
</comment>
<dbReference type="OrthoDB" id="2934625at2"/>
<proteinExistence type="predicted"/>
<name>A0A5D4NSW9_9BACI</name>
<accession>A0A5D4NSW9</accession>
<dbReference type="EMBL" id="VTEI01000005">
    <property type="protein sequence ID" value="TYS16721.1"/>
    <property type="molecule type" value="Genomic_DNA"/>
</dbReference>
<evidence type="ECO:0000313" key="2">
    <source>
        <dbReference type="Proteomes" id="UP000322267"/>
    </source>
</evidence>
<reference evidence="1 2" key="1">
    <citation type="submission" date="2019-08" db="EMBL/GenBank/DDBJ databases">
        <title>Bacillus genomes from the desert of Cuatro Cienegas, Coahuila.</title>
        <authorList>
            <person name="Olmedo-Alvarez G."/>
        </authorList>
    </citation>
    <scope>NUCLEOTIDE SEQUENCE [LARGE SCALE GENOMIC DNA]</scope>
    <source>
        <strain evidence="1 2">CH34_1T</strain>
    </source>
</reference>
<dbReference type="RefSeq" id="WP_148939958.1">
    <property type="nucleotide sequence ID" value="NZ_VTEI01000005.1"/>
</dbReference>
<evidence type="ECO:0000313" key="1">
    <source>
        <dbReference type="EMBL" id="TYS16721.1"/>
    </source>
</evidence>
<organism evidence="1 2">
    <name type="scientific">Rossellomorea vietnamensis</name>
    <dbReference type="NCBI Taxonomy" id="218284"/>
    <lineage>
        <taxon>Bacteria</taxon>
        <taxon>Bacillati</taxon>
        <taxon>Bacillota</taxon>
        <taxon>Bacilli</taxon>
        <taxon>Bacillales</taxon>
        <taxon>Bacillaceae</taxon>
        <taxon>Rossellomorea</taxon>
    </lineage>
</organism>
<protein>
    <submittedName>
        <fullName evidence="1">Uncharacterized protein</fullName>
    </submittedName>
</protein>
<dbReference type="AlphaFoldDB" id="A0A5D4NSW9"/>
<dbReference type="Proteomes" id="UP000322267">
    <property type="component" value="Unassembled WGS sequence"/>
</dbReference>